<comment type="caution">
    <text evidence="3">The sequence shown here is derived from an EMBL/GenBank/DDBJ whole genome shotgun (WGS) entry which is preliminary data.</text>
</comment>
<dbReference type="InterPro" id="IPR036217">
    <property type="entry name" value="MethylDNA_cys_MeTrfase_DNAb"/>
</dbReference>
<evidence type="ECO:0000313" key="4">
    <source>
        <dbReference type="Proteomes" id="UP001501257"/>
    </source>
</evidence>
<evidence type="ECO:0000313" key="3">
    <source>
        <dbReference type="EMBL" id="GAA5228178.1"/>
    </source>
</evidence>
<dbReference type="PANTHER" id="PTHR42942:SF1">
    <property type="entry name" value="ALKYLTRANSFERASE-LIKE PROTEIN 1"/>
    <property type="match status" value="1"/>
</dbReference>
<protein>
    <recommendedName>
        <fullName evidence="2">Methylated-DNA-[protein]-cysteine S-methyltransferase DNA binding domain-containing protein</fullName>
    </recommendedName>
</protein>
<dbReference type="Pfam" id="PF01035">
    <property type="entry name" value="DNA_binding_1"/>
    <property type="match status" value="1"/>
</dbReference>
<dbReference type="CDD" id="cd06445">
    <property type="entry name" value="ATase"/>
    <property type="match status" value="1"/>
</dbReference>
<gene>
    <name evidence="3" type="ORF">GCM10025778_27110</name>
</gene>
<dbReference type="Gene3D" id="1.10.10.10">
    <property type="entry name" value="Winged helix-like DNA-binding domain superfamily/Winged helix DNA-binding domain"/>
    <property type="match status" value="1"/>
</dbReference>
<dbReference type="Proteomes" id="UP001501257">
    <property type="component" value="Unassembled WGS sequence"/>
</dbReference>
<evidence type="ECO:0000256" key="1">
    <source>
        <dbReference type="ARBA" id="ARBA00022763"/>
    </source>
</evidence>
<feature type="domain" description="Methylated-DNA-[protein]-cysteine S-methyltransferase DNA binding" evidence="2">
    <location>
        <begin position="21"/>
        <end position="82"/>
    </location>
</feature>
<keyword evidence="1" id="KW-0227">DNA damage</keyword>
<organism evidence="3 4">
    <name type="scientific">Paeniglutamicibacter antarcticus</name>
    <dbReference type="NCBI Taxonomy" id="494023"/>
    <lineage>
        <taxon>Bacteria</taxon>
        <taxon>Bacillati</taxon>
        <taxon>Actinomycetota</taxon>
        <taxon>Actinomycetes</taxon>
        <taxon>Micrococcales</taxon>
        <taxon>Micrococcaceae</taxon>
        <taxon>Paeniglutamicibacter</taxon>
    </lineage>
</organism>
<dbReference type="PANTHER" id="PTHR42942">
    <property type="entry name" value="6-O-METHYLGUANINE DNA METHYLTRANSFERASE"/>
    <property type="match status" value="1"/>
</dbReference>
<proteinExistence type="predicted"/>
<dbReference type="InterPro" id="IPR036388">
    <property type="entry name" value="WH-like_DNA-bd_sf"/>
</dbReference>
<dbReference type="EMBL" id="BAABLK010000035">
    <property type="protein sequence ID" value="GAA5228178.1"/>
    <property type="molecule type" value="Genomic_DNA"/>
</dbReference>
<keyword evidence="4" id="KW-1185">Reference proteome</keyword>
<dbReference type="SUPFAM" id="SSF46767">
    <property type="entry name" value="Methylated DNA-protein cysteine methyltransferase, C-terminal domain"/>
    <property type="match status" value="1"/>
</dbReference>
<reference evidence="4" key="1">
    <citation type="journal article" date="2019" name="Int. J. Syst. Evol. Microbiol.">
        <title>The Global Catalogue of Microorganisms (GCM) 10K type strain sequencing project: providing services to taxonomists for standard genome sequencing and annotation.</title>
        <authorList>
            <consortium name="The Broad Institute Genomics Platform"/>
            <consortium name="The Broad Institute Genome Sequencing Center for Infectious Disease"/>
            <person name="Wu L."/>
            <person name="Ma J."/>
        </authorList>
    </citation>
    <scope>NUCLEOTIDE SEQUENCE [LARGE SCALE GENOMIC DNA]</scope>
    <source>
        <strain evidence="4">JCM 18952</strain>
    </source>
</reference>
<sequence length="135" mass="14869">MNQQRCAATADDPFAGADLEYDEAVFALVSMIPAGKVLSYGDVAELLGSGGPRQVGKAMGGSSEGCWWRVIRSNGTLAQELQQRARVHWENEAIPCTASGVRMKLARWIPTEEEHQRIEKLAGKLPIPKRHPRMI</sequence>
<dbReference type="InterPro" id="IPR014048">
    <property type="entry name" value="MethylDNA_cys_MeTrfase_DNA-bd"/>
</dbReference>
<evidence type="ECO:0000259" key="2">
    <source>
        <dbReference type="Pfam" id="PF01035"/>
    </source>
</evidence>
<name>A0ABP9TQZ5_9MICC</name>
<dbReference type="RefSeq" id="WP_345468609.1">
    <property type="nucleotide sequence ID" value="NZ_BAABLK010000035.1"/>
</dbReference>
<accession>A0ABP9TQZ5</accession>
<dbReference type="InterPro" id="IPR052520">
    <property type="entry name" value="ATL_DNA_repair"/>
</dbReference>